<evidence type="ECO:0000259" key="2">
    <source>
        <dbReference type="Pfam" id="PF09851"/>
    </source>
</evidence>
<gene>
    <name evidence="3" type="ORF">FD17_GL001725</name>
</gene>
<feature type="domain" description="SHOCT" evidence="2">
    <location>
        <begin position="236"/>
        <end position="263"/>
    </location>
</feature>
<comment type="caution">
    <text evidence="3">The sequence shown here is derived from an EMBL/GenBank/DDBJ whole genome shotgun (WGS) entry which is preliminary data.</text>
</comment>
<dbReference type="PATRIC" id="fig|1423808.3.peg.1746"/>
<organism evidence="3 4">
    <name type="scientific">Lentilactobacillus sunkii DSM 19904</name>
    <dbReference type="NCBI Taxonomy" id="1423808"/>
    <lineage>
        <taxon>Bacteria</taxon>
        <taxon>Bacillati</taxon>
        <taxon>Bacillota</taxon>
        <taxon>Bacilli</taxon>
        <taxon>Lactobacillales</taxon>
        <taxon>Lactobacillaceae</taxon>
        <taxon>Lentilactobacillus</taxon>
    </lineage>
</organism>
<evidence type="ECO:0000256" key="1">
    <source>
        <dbReference type="SAM" id="MobiDB-lite"/>
    </source>
</evidence>
<proteinExistence type="predicted"/>
<protein>
    <recommendedName>
        <fullName evidence="2">SHOCT domain-containing protein</fullName>
    </recommendedName>
</protein>
<sequence>MEVGKLALITAEYAKETVSNYNSTPHEESPINKSVAPAPTSTATHTPVNPAQITFRKQITFVTGKKEIQAPGLFNLGKLFQLQNGTVMFTTKPPYQTFHIISMKFDGPNYHEETKTQTKGETKKKRHGLAGAVIGGVLTGGVGTIAGGVVGHGMGKDKISSNTNSRTLNVEDPSRLTLELEELSTGNKFVIVLAAYQKDFDKMRNLQIFPKEGHTKPKPQRNAKNPEPSDSNNLEEQLAKYKSLLDKQLITQEDYEAKKKQLLGL</sequence>
<accession>A0A0R1L029</accession>
<evidence type="ECO:0000313" key="3">
    <source>
        <dbReference type="EMBL" id="KRK89238.1"/>
    </source>
</evidence>
<reference evidence="3 4" key="1">
    <citation type="journal article" date="2015" name="Genome Announc.">
        <title>Expanding the biotechnology potential of lactobacilli through comparative genomics of 213 strains and associated genera.</title>
        <authorList>
            <person name="Sun Z."/>
            <person name="Harris H.M."/>
            <person name="McCann A."/>
            <person name="Guo C."/>
            <person name="Argimon S."/>
            <person name="Zhang W."/>
            <person name="Yang X."/>
            <person name="Jeffery I.B."/>
            <person name="Cooney J.C."/>
            <person name="Kagawa T.F."/>
            <person name="Liu W."/>
            <person name="Song Y."/>
            <person name="Salvetti E."/>
            <person name="Wrobel A."/>
            <person name="Rasinkangas P."/>
            <person name="Parkhill J."/>
            <person name="Rea M.C."/>
            <person name="O'Sullivan O."/>
            <person name="Ritari J."/>
            <person name="Douillard F.P."/>
            <person name="Paul Ross R."/>
            <person name="Yang R."/>
            <person name="Briner A.E."/>
            <person name="Felis G.E."/>
            <person name="de Vos W.M."/>
            <person name="Barrangou R."/>
            <person name="Klaenhammer T.R."/>
            <person name="Caufield P.W."/>
            <person name="Cui Y."/>
            <person name="Zhang H."/>
            <person name="O'Toole P.W."/>
        </authorList>
    </citation>
    <scope>NUCLEOTIDE SEQUENCE [LARGE SCALE GENOMIC DNA]</scope>
    <source>
        <strain evidence="3 4">DSM 19904</strain>
    </source>
</reference>
<dbReference type="EMBL" id="AZEA01000003">
    <property type="protein sequence ID" value="KRK89238.1"/>
    <property type="molecule type" value="Genomic_DNA"/>
</dbReference>
<dbReference type="AlphaFoldDB" id="A0A0R1L029"/>
<evidence type="ECO:0000313" key="4">
    <source>
        <dbReference type="Proteomes" id="UP000051581"/>
    </source>
</evidence>
<dbReference type="InterPro" id="IPR018649">
    <property type="entry name" value="SHOCT"/>
</dbReference>
<feature type="compositionally biased region" description="Low complexity" evidence="1">
    <location>
        <begin position="36"/>
        <end position="47"/>
    </location>
</feature>
<dbReference type="Pfam" id="PF09851">
    <property type="entry name" value="SHOCT"/>
    <property type="match status" value="1"/>
</dbReference>
<keyword evidence="4" id="KW-1185">Reference proteome</keyword>
<feature type="region of interest" description="Disordered" evidence="1">
    <location>
        <begin position="21"/>
        <end position="47"/>
    </location>
</feature>
<dbReference type="Proteomes" id="UP000051581">
    <property type="component" value="Unassembled WGS sequence"/>
</dbReference>
<name>A0A0R1L029_9LACO</name>
<feature type="region of interest" description="Disordered" evidence="1">
    <location>
        <begin position="208"/>
        <end position="234"/>
    </location>
</feature>